<accession>A0A518BPC6</accession>
<protein>
    <submittedName>
        <fullName evidence="2">Uncharacterized protein</fullName>
    </submittedName>
</protein>
<proteinExistence type="predicted"/>
<feature type="compositionally biased region" description="Low complexity" evidence="1">
    <location>
        <begin position="201"/>
        <end position="218"/>
    </location>
</feature>
<gene>
    <name evidence="2" type="ORF">Pla133_38860</name>
</gene>
<dbReference type="PROSITE" id="PS51257">
    <property type="entry name" value="PROKAR_LIPOPROTEIN"/>
    <property type="match status" value="1"/>
</dbReference>
<evidence type="ECO:0000313" key="3">
    <source>
        <dbReference type="Proteomes" id="UP000316921"/>
    </source>
</evidence>
<dbReference type="Proteomes" id="UP000316921">
    <property type="component" value="Chromosome"/>
</dbReference>
<dbReference type="AlphaFoldDB" id="A0A518BPC6"/>
<dbReference type="RefSeq" id="WP_145068096.1">
    <property type="nucleotide sequence ID" value="NZ_CP036287.1"/>
</dbReference>
<name>A0A518BPC6_9BACT</name>
<sequence length="639" mass="68080">MLRFRVAVVAGPLLLVCGCDRSGQEPRSLRVELFRQAGQSGVFLNEVLTVHLSAPLDPASVNRSSARVVDDRGRPVTGRFEVDAERLRFHPRPPLEPELSDGSFEPGQRYRIELAGFPRPDGIRGRSGEPLAATWWAEFVTAAPGGAQPLFEDPSLWRAEPLTIASTEVEATAPIELRCAEPLDPRTVRGESFQLVRYESAETSAEGEGAASSPGGTEQSRPPAGSLRLTRIPLRAELIANDAEGARIALVPLGPSGVRRGLVPGEHHLGLDPLQPPPTDLGGNPAAVIWAAVPGGLAPLTVVGPQRESRAHDRTFDFLSAGMRSPEEPSGVDGTAWWDDGGLVTLRLPAACGSGADGPVLLTSGPVPRSISATSLGLSAGALCELPDSGPVILRAQGRVELDGRLDRRLAGPALSWTGDLPHEDWVERVVDEGGVAAFDTVDFGAGETLSEWLEHLGRTAQPVTVIIAGGDLVIDGDICVDGPLVLVAGGWLRVHGRVSAPEVWKSDLGDGARLSRRPRLLPLDIDPPTADTLREAQSWTVLSAPFSPREESVRWTGARVASDPGLGWARVRYLGERTLPSGEIERIGPVDDPLLLEESPAVRLLIELGMGPARPGQPWLPPRVDSVELTWVTGADRP</sequence>
<evidence type="ECO:0000256" key="1">
    <source>
        <dbReference type="SAM" id="MobiDB-lite"/>
    </source>
</evidence>
<keyword evidence="3" id="KW-1185">Reference proteome</keyword>
<organism evidence="2 3">
    <name type="scientific">Engelhardtia mirabilis</name>
    <dbReference type="NCBI Taxonomy" id="2528011"/>
    <lineage>
        <taxon>Bacteria</taxon>
        <taxon>Pseudomonadati</taxon>
        <taxon>Planctomycetota</taxon>
        <taxon>Planctomycetia</taxon>
        <taxon>Planctomycetia incertae sedis</taxon>
        <taxon>Engelhardtia</taxon>
    </lineage>
</organism>
<dbReference type="KEGG" id="pbap:Pla133_38860"/>
<feature type="region of interest" description="Disordered" evidence="1">
    <location>
        <begin position="199"/>
        <end position="227"/>
    </location>
</feature>
<evidence type="ECO:0000313" key="2">
    <source>
        <dbReference type="EMBL" id="QDU68783.1"/>
    </source>
</evidence>
<reference evidence="2 3" key="1">
    <citation type="submission" date="2019-02" db="EMBL/GenBank/DDBJ databases">
        <title>Deep-cultivation of Planctomycetes and their phenomic and genomic characterization uncovers novel biology.</title>
        <authorList>
            <person name="Wiegand S."/>
            <person name="Jogler M."/>
            <person name="Boedeker C."/>
            <person name="Pinto D."/>
            <person name="Vollmers J."/>
            <person name="Rivas-Marin E."/>
            <person name="Kohn T."/>
            <person name="Peeters S.H."/>
            <person name="Heuer A."/>
            <person name="Rast P."/>
            <person name="Oberbeckmann S."/>
            <person name="Bunk B."/>
            <person name="Jeske O."/>
            <person name="Meyerdierks A."/>
            <person name="Storesund J.E."/>
            <person name="Kallscheuer N."/>
            <person name="Luecker S."/>
            <person name="Lage O.M."/>
            <person name="Pohl T."/>
            <person name="Merkel B.J."/>
            <person name="Hornburger P."/>
            <person name="Mueller R.-W."/>
            <person name="Bruemmer F."/>
            <person name="Labrenz M."/>
            <person name="Spormann A.M."/>
            <person name="Op den Camp H."/>
            <person name="Overmann J."/>
            <person name="Amann R."/>
            <person name="Jetten M.S.M."/>
            <person name="Mascher T."/>
            <person name="Medema M.H."/>
            <person name="Devos D.P."/>
            <person name="Kaster A.-K."/>
            <person name="Ovreas L."/>
            <person name="Rohde M."/>
            <person name="Galperin M.Y."/>
            <person name="Jogler C."/>
        </authorList>
    </citation>
    <scope>NUCLEOTIDE SEQUENCE [LARGE SCALE GENOMIC DNA]</scope>
    <source>
        <strain evidence="2 3">Pla133</strain>
    </source>
</reference>
<dbReference type="EMBL" id="CP036287">
    <property type="protein sequence ID" value="QDU68783.1"/>
    <property type="molecule type" value="Genomic_DNA"/>
</dbReference>